<accession>A0A6N7WJN7</accession>
<dbReference type="RefSeq" id="WP_154465621.1">
    <property type="nucleotide sequence ID" value="NZ_VUMI01000025.1"/>
</dbReference>
<proteinExistence type="predicted"/>
<dbReference type="Proteomes" id="UP000436047">
    <property type="component" value="Unassembled WGS sequence"/>
</dbReference>
<protein>
    <submittedName>
        <fullName evidence="1">Uncharacterized protein</fullName>
    </submittedName>
</protein>
<sequence>MKKINGYANYGCLAAEKIAVYTISNPNSTATVSEKISLEIPDDWEVWETAAGDTMLTAPWGWQYKADEVIGRTVKDGKDVPCLTGYDKDGKKFCKVLTCAD</sequence>
<dbReference type="EMBL" id="VUMI01000025">
    <property type="protein sequence ID" value="MSS89678.1"/>
    <property type="molecule type" value="Genomic_DNA"/>
</dbReference>
<evidence type="ECO:0000313" key="1">
    <source>
        <dbReference type="EMBL" id="MSS89678.1"/>
    </source>
</evidence>
<reference evidence="1 2" key="1">
    <citation type="submission" date="2019-08" db="EMBL/GenBank/DDBJ databases">
        <title>In-depth cultivation of the pig gut microbiome towards novel bacterial diversity and tailored functional studies.</title>
        <authorList>
            <person name="Wylensek D."/>
            <person name="Hitch T.C.A."/>
            <person name="Clavel T."/>
        </authorList>
    </citation>
    <scope>NUCLEOTIDE SEQUENCE [LARGE SCALE GENOMIC DNA]</scope>
    <source>
        <strain evidence="1 2">WCA-389-WT-23B</strain>
    </source>
</reference>
<evidence type="ECO:0000313" key="2">
    <source>
        <dbReference type="Proteomes" id="UP000436047"/>
    </source>
</evidence>
<comment type="caution">
    <text evidence="1">The sequence shown here is derived from an EMBL/GenBank/DDBJ whole genome shotgun (WGS) entry which is preliminary data.</text>
</comment>
<keyword evidence="2" id="KW-1185">Reference proteome</keyword>
<name>A0A6N7WJN7_9FIRM</name>
<gene>
    <name evidence="1" type="ORF">FYJ45_15710</name>
</gene>
<dbReference type="GeneID" id="86054490"/>
<organism evidence="1 2">
    <name type="scientific">Eisenbergiella porci</name>
    <dbReference type="NCBI Taxonomy" id="2652274"/>
    <lineage>
        <taxon>Bacteria</taxon>
        <taxon>Bacillati</taxon>
        <taxon>Bacillota</taxon>
        <taxon>Clostridia</taxon>
        <taxon>Lachnospirales</taxon>
        <taxon>Lachnospiraceae</taxon>
        <taxon>Eisenbergiella</taxon>
    </lineage>
</organism>
<dbReference type="AlphaFoldDB" id="A0A6N7WJN7"/>